<feature type="region of interest" description="Disordered" evidence="1">
    <location>
        <begin position="185"/>
        <end position="213"/>
    </location>
</feature>
<evidence type="ECO:0000256" key="2">
    <source>
        <dbReference type="SAM" id="Phobius"/>
    </source>
</evidence>
<keyword evidence="4" id="KW-1185">Reference proteome</keyword>
<feature type="compositionally biased region" description="Low complexity" evidence="1">
    <location>
        <begin position="54"/>
        <end position="65"/>
    </location>
</feature>
<dbReference type="AlphaFoldDB" id="A0A5C3EQ71"/>
<evidence type="ECO:0000313" key="4">
    <source>
        <dbReference type="Proteomes" id="UP000324022"/>
    </source>
</evidence>
<feature type="region of interest" description="Disordered" evidence="1">
    <location>
        <begin position="120"/>
        <end position="156"/>
    </location>
</feature>
<feature type="compositionally biased region" description="Basic and acidic residues" evidence="1">
    <location>
        <begin position="379"/>
        <end position="389"/>
    </location>
</feature>
<keyword evidence="2" id="KW-0812">Transmembrane</keyword>
<feature type="region of interest" description="Disordered" evidence="1">
    <location>
        <begin position="375"/>
        <end position="441"/>
    </location>
</feature>
<feature type="region of interest" description="Disordered" evidence="1">
    <location>
        <begin position="529"/>
        <end position="564"/>
    </location>
</feature>
<protein>
    <submittedName>
        <fullName evidence="3">Uncharacterized protein</fullName>
    </submittedName>
</protein>
<gene>
    <name evidence="3" type="ORF">UTRI_04402</name>
</gene>
<feature type="compositionally biased region" description="Low complexity" evidence="1">
    <location>
        <begin position="724"/>
        <end position="735"/>
    </location>
</feature>
<feature type="transmembrane region" description="Helical" evidence="2">
    <location>
        <begin position="90"/>
        <end position="113"/>
    </location>
</feature>
<evidence type="ECO:0000313" key="3">
    <source>
        <dbReference type="EMBL" id="SPO32658.1"/>
    </source>
</evidence>
<accession>A0A5C3EQ71</accession>
<feature type="compositionally biased region" description="Polar residues" evidence="1">
    <location>
        <begin position="36"/>
        <end position="53"/>
    </location>
</feature>
<keyword evidence="2" id="KW-1133">Transmembrane helix</keyword>
<feature type="compositionally biased region" description="Polar residues" evidence="1">
    <location>
        <begin position="492"/>
        <end position="505"/>
    </location>
</feature>
<evidence type="ECO:0000256" key="1">
    <source>
        <dbReference type="SAM" id="MobiDB-lite"/>
    </source>
</evidence>
<dbReference type="Proteomes" id="UP000324022">
    <property type="component" value="Unassembled WGS sequence"/>
</dbReference>
<feature type="compositionally biased region" description="Polar residues" evidence="1">
    <location>
        <begin position="676"/>
        <end position="696"/>
    </location>
</feature>
<reference evidence="3 4" key="1">
    <citation type="submission" date="2018-03" db="EMBL/GenBank/DDBJ databases">
        <authorList>
            <person name="Guldener U."/>
        </authorList>
    </citation>
    <scope>NUCLEOTIDE SEQUENCE [LARGE SCALE GENOMIC DNA]</scope>
    <source>
        <strain evidence="3 4">NBRC100155</strain>
    </source>
</reference>
<feature type="region of interest" description="Disordered" evidence="1">
    <location>
        <begin position="484"/>
        <end position="505"/>
    </location>
</feature>
<feature type="compositionally biased region" description="Polar residues" evidence="1">
    <location>
        <begin position="147"/>
        <end position="156"/>
    </location>
</feature>
<keyword evidence="2" id="KW-0472">Membrane</keyword>
<feature type="compositionally biased region" description="Low complexity" evidence="1">
    <location>
        <begin position="73"/>
        <end position="86"/>
    </location>
</feature>
<feature type="region of interest" description="Disordered" evidence="1">
    <location>
        <begin position="36"/>
        <end position="86"/>
    </location>
</feature>
<name>A0A5C3EQ71_9BASI</name>
<feature type="region of interest" description="Disordered" evidence="1">
    <location>
        <begin position="220"/>
        <end position="239"/>
    </location>
</feature>
<sequence length="763" mass="76602">MSVAVVTVPVTVTASQSVVVVTSTIAASDLPNYSGQPTATASYPSGSGSAISQNGSSAPSSAATGSGTGSGSGSSSSSGSSSGGSNSTPIGAIVGGVVGGVALIALLVVLACLMRRRSKARKAANPFPDEQDEKGPAVIAGLPPNPSTTQLRPTSGNYSNSVIMTDTASVLPLLGTDLSMHSGSHATGGPFASDARSSHLHRPSTTSLAPSFMMGSSASFPHSHGSHFGQPPINGSLITTQDSLASPFASGGGGGGGYPDVHRTAYYEPYSMSPSAATVGSAAAAYHHGGAMAALPASSAPMIDPRTQAAGPAVSSLPVGAAPADYVAVSEAARMRGVIGGDAAWSGSASLNDGSSRRGSHGSALAVLPAVSHLSEASGHSHNDLDRRAPPAAGLPGYQSNLNTIPGSAAVSEAASGSDHYSRQSGVFSNRGDLSVPPKLPSIPASSPLILQEATSFAPPSPPSQGSMAAAGAAVALSGMASPRLTAEPGTGTFQSNDASNGTYNSDGTYNTYTGAVKGQLRVVGSADAHSQGQATILEEDVVTNQSKRRDMSGDSSSKNGDSFWVDAAAAPEKSKLGAAGKRLGGQHSANDSTSSINRTGSRMIEMLDSDEQPQVPTSVTGGPDELPEASSSSSSRPSFWKERTKSSQSITKAVLRHSPRISANANANGSPAGLSWNTARTGGSGTESPRPNNNGHHLPALDLGKSVTESPTTGDADMWKETSSNSNSKSKSSSTGTSMRKWTTKKKNSAKGDNEIEVGQLF</sequence>
<proteinExistence type="predicted"/>
<dbReference type="OrthoDB" id="2554393at2759"/>
<feature type="region of interest" description="Disordered" evidence="1">
    <location>
        <begin position="610"/>
        <end position="763"/>
    </location>
</feature>
<feature type="compositionally biased region" description="Low complexity" evidence="1">
    <location>
        <begin position="407"/>
        <end position="418"/>
    </location>
</feature>
<feature type="compositionally biased region" description="Polar residues" evidence="1">
    <location>
        <begin position="203"/>
        <end position="213"/>
    </location>
</feature>
<organism evidence="3 4">
    <name type="scientific">Ustilago trichophora</name>
    <dbReference type="NCBI Taxonomy" id="86804"/>
    <lineage>
        <taxon>Eukaryota</taxon>
        <taxon>Fungi</taxon>
        <taxon>Dikarya</taxon>
        <taxon>Basidiomycota</taxon>
        <taxon>Ustilaginomycotina</taxon>
        <taxon>Ustilaginomycetes</taxon>
        <taxon>Ustilaginales</taxon>
        <taxon>Ustilaginaceae</taxon>
        <taxon>Ustilago</taxon>
    </lineage>
</organism>
<dbReference type="EMBL" id="OOIN01000047">
    <property type="protein sequence ID" value="SPO32658.1"/>
    <property type="molecule type" value="Genomic_DNA"/>
</dbReference>